<dbReference type="InterPro" id="IPR033121">
    <property type="entry name" value="PEPTIDASE_A1"/>
</dbReference>
<protein>
    <recommendedName>
        <fullName evidence="6">Peptidase A1 domain-containing protein</fullName>
    </recommendedName>
</protein>
<dbReference type="GO" id="GO:0006508">
    <property type="term" value="P:proteolysis"/>
    <property type="evidence" value="ECO:0007669"/>
    <property type="project" value="UniProtKB-KW"/>
</dbReference>
<gene>
    <name evidence="7" type="ORF">V865_001836</name>
</gene>
<dbReference type="PRINTS" id="PR00792">
    <property type="entry name" value="PEPSIN"/>
</dbReference>
<dbReference type="InterPro" id="IPR021109">
    <property type="entry name" value="Peptidase_aspartic_dom_sf"/>
</dbReference>
<dbReference type="Gene3D" id="2.40.70.10">
    <property type="entry name" value="Acid Proteases"/>
    <property type="match status" value="2"/>
</dbReference>
<keyword evidence="8" id="KW-1185">Reference proteome</keyword>
<comment type="similarity">
    <text evidence="1 5">Belongs to the peptidase A1 family.</text>
</comment>
<evidence type="ECO:0000256" key="4">
    <source>
        <dbReference type="PIRSR" id="PIRSR601461-2"/>
    </source>
</evidence>
<reference evidence="7 8" key="1">
    <citation type="submission" date="2024-01" db="EMBL/GenBank/DDBJ databases">
        <title>Comparative genomics of Cryptococcus and Kwoniella reveals pathogenesis evolution and contrasting modes of karyotype evolution via chromosome fusion or intercentromeric recombination.</title>
        <authorList>
            <person name="Coelho M.A."/>
            <person name="David-Palma M."/>
            <person name="Shea T."/>
            <person name="Bowers K."/>
            <person name="McGinley-Smith S."/>
            <person name="Mohammad A.W."/>
            <person name="Gnirke A."/>
            <person name="Yurkov A.M."/>
            <person name="Nowrousian M."/>
            <person name="Sun S."/>
            <person name="Cuomo C.A."/>
            <person name="Heitman J."/>
        </authorList>
    </citation>
    <scope>NUCLEOTIDE SEQUENCE [LARGE SCALE GENOMIC DNA]</scope>
    <source>
        <strain evidence="7 8">PYCC6329</strain>
    </source>
</reference>
<dbReference type="GeneID" id="91100640"/>
<dbReference type="PANTHER" id="PTHR47966:SF51">
    <property type="entry name" value="BETA-SITE APP-CLEAVING ENZYME, ISOFORM A-RELATED"/>
    <property type="match status" value="1"/>
</dbReference>
<dbReference type="PANTHER" id="PTHR47966">
    <property type="entry name" value="BETA-SITE APP-CLEAVING ENZYME, ISOFORM A-RELATED"/>
    <property type="match status" value="1"/>
</dbReference>
<dbReference type="PROSITE" id="PS51767">
    <property type="entry name" value="PEPTIDASE_A1"/>
    <property type="match status" value="1"/>
</dbReference>
<dbReference type="Pfam" id="PF00026">
    <property type="entry name" value="Asp"/>
    <property type="match status" value="1"/>
</dbReference>
<dbReference type="Proteomes" id="UP001358614">
    <property type="component" value="Chromosome 1"/>
</dbReference>
<keyword evidence="5" id="KW-0645">Protease</keyword>
<dbReference type="InterPro" id="IPR001969">
    <property type="entry name" value="Aspartic_peptidase_AS"/>
</dbReference>
<accession>A0AAX4KDZ5</accession>
<feature type="domain" description="Peptidase A1" evidence="6">
    <location>
        <begin position="11"/>
        <end position="322"/>
    </location>
</feature>
<keyword evidence="5" id="KW-0378">Hydrolase</keyword>
<dbReference type="EMBL" id="CP144089">
    <property type="protein sequence ID" value="WWD03780.1"/>
    <property type="molecule type" value="Genomic_DNA"/>
</dbReference>
<dbReference type="GO" id="GO:0004190">
    <property type="term" value="F:aspartic-type endopeptidase activity"/>
    <property type="evidence" value="ECO:0007669"/>
    <property type="project" value="UniProtKB-KW"/>
</dbReference>
<dbReference type="CDD" id="cd05471">
    <property type="entry name" value="pepsin_like"/>
    <property type="match status" value="1"/>
</dbReference>
<feature type="active site" evidence="3">
    <location>
        <position position="29"/>
    </location>
</feature>
<evidence type="ECO:0000313" key="8">
    <source>
        <dbReference type="Proteomes" id="UP001358614"/>
    </source>
</evidence>
<evidence type="ECO:0000256" key="5">
    <source>
        <dbReference type="RuleBase" id="RU000454"/>
    </source>
</evidence>
<dbReference type="SUPFAM" id="SSF50630">
    <property type="entry name" value="Acid proteases"/>
    <property type="match status" value="1"/>
</dbReference>
<dbReference type="AlphaFoldDB" id="A0AAX4KDZ5"/>
<keyword evidence="2 5" id="KW-0064">Aspartyl protease</keyword>
<feature type="active site" evidence="3">
    <location>
        <position position="212"/>
    </location>
</feature>
<dbReference type="RefSeq" id="XP_066081747.1">
    <property type="nucleotide sequence ID" value="XM_066225650.1"/>
</dbReference>
<organism evidence="7 8">
    <name type="scientific">Kwoniella europaea PYCC6329</name>
    <dbReference type="NCBI Taxonomy" id="1423913"/>
    <lineage>
        <taxon>Eukaryota</taxon>
        <taxon>Fungi</taxon>
        <taxon>Dikarya</taxon>
        <taxon>Basidiomycota</taxon>
        <taxon>Agaricomycotina</taxon>
        <taxon>Tremellomycetes</taxon>
        <taxon>Tremellales</taxon>
        <taxon>Cryptococcaceae</taxon>
        <taxon>Kwoniella</taxon>
    </lineage>
</organism>
<feature type="disulfide bond" evidence="4">
    <location>
        <begin position="247"/>
        <end position="285"/>
    </location>
</feature>
<sequence length="326" mass="34740">MNVASSGGIAYTIDVLVGEGKVPVPVLVDTGSADLWVSANSCGNCTRANMVDTKVQTSDGCTLESKKYGSGAVYGCLVKTDVAIGQYSLSDYLLLAARDVEGFDGSYMSGILGLAMSQNSIDNQATPIDLMLSAGMITSPEVGFYLTREGDGSEIVFGNAHSNSHADQNKKVALPKKGQDGLYRVNLDAFISQDQPITSQSTNMQDIEVIIDTGTTNILVSESMMDPIYFALGGSNKGSDGLRSVPCKGPDNPDEALALQFGGISFDIKWEDLIAMPTSSNPDYCYLRIQETPAEDFILIGSAFLHNVYHTINAATGEVTFYGLKK</sequence>
<dbReference type="InterPro" id="IPR001461">
    <property type="entry name" value="Aspartic_peptidase_A1"/>
</dbReference>
<evidence type="ECO:0000259" key="6">
    <source>
        <dbReference type="PROSITE" id="PS51767"/>
    </source>
</evidence>
<evidence type="ECO:0000256" key="1">
    <source>
        <dbReference type="ARBA" id="ARBA00007447"/>
    </source>
</evidence>
<keyword evidence="4" id="KW-1015">Disulfide bond</keyword>
<dbReference type="InterPro" id="IPR034164">
    <property type="entry name" value="Pepsin-like_dom"/>
</dbReference>
<dbReference type="KEGG" id="ker:91100640"/>
<evidence type="ECO:0000256" key="3">
    <source>
        <dbReference type="PIRSR" id="PIRSR601461-1"/>
    </source>
</evidence>
<evidence type="ECO:0000313" key="7">
    <source>
        <dbReference type="EMBL" id="WWD03780.1"/>
    </source>
</evidence>
<proteinExistence type="inferred from homology"/>
<name>A0AAX4KDZ5_9TREE</name>
<evidence type="ECO:0000256" key="2">
    <source>
        <dbReference type="ARBA" id="ARBA00022750"/>
    </source>
</evidence>
<dbReference type="PROSITE" id="PS00141">
    <property type="entry name" value="ASP_PROTEASE"/>
    <property type="match status" value="2"/>
</dbReference>